<evidence type="ECO:0000256" key="7">
    <source>
        <dbReference type="SAM" id="Phobius"/>
    </source>
</evidence>
<evidence type="ECO:0000313" key="10">
    <source>
        <dbReference type="Proteomes" id="UP000002574"/>
    </source>
</evidence>
<evidence type="ECO:0000259" key="8">
    <source>
        <dbReference type="SMART" id="SM00014"/>
    </source>
</evidence>
<organism evidence="9 10">
    <name type="scientific">Hydrogenobacter thermophilus (strain DSM 6534 / IAM 12695 / TK-6)</name>
    <dbReference type="NCBI Taxonomy" id="608538"/>
    <lineage>
        <taxon>Bacteria</taxon>
        <taxon>Pseudomonadati</taxon>
        <taxon>Aquificota</taxon>
        <taxon>Aquificia</taxon>
        <taxon>Aquificales</taxon>
        <taxon>Aquificaceae</taxon>
        <taxon>Hydrogenobacter</taxon>
    </lineage>
</organism>
<dbReference type="GO" id="GO:0016787">
    <property type="term" value="F:hydrolase activity"/>
    <property type="evidence" value="ECO:0007669"/>
    <property type="project" value="UniProtKB-KW"/>
</dbReference>
<feature type="domain" description="Phosphatidic acid phosphatase type 2/haloperoxidase" evidence="8">
    <location>
        <begin position="56"/>
        <end position="163"/>
    </location>
</feature>
<dbReference type="SUPFAM" id="SSF48317">
    <property type="entry name" value="Acid phosphatase/Vanadium-dependent haloperoxidase"/>
    <property type="match status" value="1"/>
</dbReference>
<dbReference type="KEGG" id="hth:HTH_0940"/>
<evidence type="ECO:0000256" key="1">
    <source>
        <dbReference type="ARBA" id="ARBA00004651"/>
    </source>
</evidence>
<dbReference type="Pfam" id="PF01569">
    <property type="entry name" value="PAP2"/>
    <property type="match status" value="1"/>
</dbReference>
<dbReference type="PANTHER" id="PTHR14969:SF62">
    <property type="entry name" value="DECAPRENYLPHOSPHORYL-5-PHOSPHORIBOSE PHOSPHATASE RV3807C-RELATED"/>
    <property type="match status" value="1"/>
</dbReference>
<keyword evidence="5 7" id="KW-1133">Transmembrane helix</keyword>
<keyword evidence="2" id="KW-1003">Cell membrane</keyword>
<evidence type="ECO:0000256" key="4">
    <source>
        <dbReference type="ARBA" id="ARBA00022801"/>
    </source>
</evidence>
<evidence type="ECO:0000256" key="5">
    <source>
        <dbReference type="ARBA" id="ARBA00022989"/>
    </source>
</evidence>
<dbReference type="OrthoDB" id="9789113at2"/>
<reference evidence="9 10" key="1">
    <citation type="journal article" date="2010" name="J. Bacteriol.">
        <title>Complete genome sequence of the thermophilic, obligately chemolithoautotrophic hydrogen-oxidizing bacterium Hydrogenobacter thermophilus TK-6.</title>
        <authorList>
            <person name="Arai H."/>
            <person name="Kanbe H."/>
            <person name="Ishii M."/>
            <person name="Igarashi Y."/>
        </authorList>
    </citation>
    <scope>NUCLEOTIDE SEQUENCE [LARGE SCALE GENOMIC DNA]</scope>
    <source>
        <strain evidence="10">DSM 6534 / IAM 12695 / TK-6 [Tokyo]</strain>
    </source>
</reference>
<dbReference type="CDD" id="cd01610">
    <property type="entry name" value="PAP2_like"/>
    <property type="match status" value="1"/>
</dbReference>
<dbReference type="PANTHER" id="PTHR14969">
    <property type="entry name" value="SPHINGOSINE-1-PHOSPHATE PHOSPHOHYDROLASE"/>
    <property type="match status" value="1"/>
</dbReference>
<dbReference type="RefSeq" id="WP_012963579.1">
    <property type="nucleotide sequence ID" value="NC_013799.1"/>
</dbReference>
<gene>
    <name evidence="9" type="ordered locus">HTH_0940</name>
</gene>
<keyword evidence="6 7" id="KW-0472">Membrane</keyword>
<dbReference type="InterPro" id="IPR000326">
    <property type="entry name" value="PAP2/HPO"/>
</dbReference>
<proteinExistence type="predicted"/>
<dbReference type="SMART" id="SM00014">
    <property type="entry name" value="acidPPc"/>
    <property type="match status" value="1"/>
</dbReference>
<dbReference type="GO" id="GO:0005886">
    <property type="term" value="C:plasma membrane"/>
    <property type="evidence" value="ECO:0007669"/>
    <property type="project" value="UniProtKB-SubCell"/>
</dbReference>
<keyword evidence="4" id="KW-0378">Hydrolase</keyword>
<dbReference type="STRING" id="608538.HTH_0940"/>
<feature type="transmembrane region" description="Helical" evidence="7">
    <location>
        <begin position="57"/>
        <end position="76"/>
    </location>
</feature>
<dbReference type="EMBL" id="AP011112">
    <property type="protein sequence ID" value="BAI69399.1"/>
    <property type="molecule type" value="Genomic_DNA"/>
</dbReference>
<evidence type="ECO:0000256" key="2">
    <source>
        <dbReference type="ARBA" id="ARBA00022475"/>
    </source>
</evidence>
<dbReference type="Proteomes" id="UP000002574">
    <property type="component" value="Chromosome"/>
</dbReference>
<evidence type="ECO:0000313" key="9">
    <source>
        <dbReference type="EMBL" id="BAI69399.1"/>
    </source>
</evidence>
<evidence type="ECO:0000256" key="3">
    <source>
        <dbReference type="ARBA" id="ARBA00022692"/>
    </source>
</evidence>
<keyword evidence="3 7" id="KW-0812">Transmembrane</keyword>
<dbReference type="AlphaFoldDB" id="D3DHU7"/>
<dbReference type="InterPro" id="IPR036938">
    <property type="entry name" value="PAP2/HPO_sf"/>
</dbReference>
<comment type="subcellular location">
    <subcellularLocation>
        <location evidence="1">Cell membrane</location>
        <topology evidence="1">Multi-pass membrane protein</topology>
    </subcellularLocation>
</comment>
<feature type="transmembrane region" description="Helical" evidence="7">
    <location>
        <begin position="30"/>
        <end position="50"/>
    </location>
</feature>
<dbReference type="KEGG" id="hte:Hydth_0936"/>
<evidence type="ECO:0000256" key="6">
    <source>
        <dbReference type="ARBA" id="ARBA00023136"/>
    </source>
</evidence>
<accession>D3DHU7</accession>
<name>D3DHU7_HYDTT</name>
<dbReference type="eggNOG" id="COG0671">
    <property type="taxonomic scope" value="Bacteria"/>
</dbReference>
<keyword evidence="10" id="KW-1185">Reference proteome</keyword>
<sequence length="174" mass="19800">MNIENFPLNVELFYLINHARSSILDTFFGYFYLLGKGYVLIPIAFILIVSKNRRWKLFLLSVAVESATVHLLKFGFDAPRPASMLTDVYLLEPLYHRSFPSGDTAMAFLIASFFFPVSPPLVRVLLWAYAFLIAYGRIYIGAHFPLDVIAGATIGALSYKLCERLVHSKLIGWW</sequence>
<feature type="transmembrane region" description="Helical" evidence="7">
    <location>
        <begin position="105"/>
        <end position="126"/>
    </location>
</feature>
<dbReference type="Gene3D" id="1.20.144.10">
    <property type="entry name" value="Phosphatidic acid phosphatase type 2/haloperoxidase"/>
    <property type="match status" value="1"/>
</dbReference>
<protein>
    <submittedName>
        <fullName evidence="9">Phosphoesterase, PA-phosphatase related</fullName>
    </submittedName>
</protein>